<organism evidence="1 3">
    <name type="scientific">Corynebacterium flavescens</name>
    <dbReference type="NCBI Taxonomy" id="28028"/>
    <lineage>
        <taxon>Bacteria</taxon>
        <taxon>Bacillati</taxon>
        <taxon>Actinomycetota</taxon>
        <taxon>Actinomycetes</taxon>
        <taxon>Mycobacteriales</taxon>
        <taxon>Corynebacteriaceae</taxon>
        <taxon>Corynebacterium</taxon>
    </lineage>
</organism>
<evidence type="ECO:0000313" key="1">
    <source>
        <dbReference type="EMBL" id="APT87405.1"/>
    </source>
</evidence>
<sequence length="70" mass="7745">MSRTTADWQALLAVSAPEAVAEVIRLREGIEKLAEHWQSLDISTYQDTTSPLTVSFSEAVSELRQILRGA</sequence>
<proteinExistence type="predicted"/>
<protein>
    <submittedName>
        <fullName evidence="1">Uncharacterized protein</fullName>
    </submittedName>
</protein>
<evidence type="ECO:0000313" key="3">
    <source>
        <dbReference type="Proteomes" id="UP000185479"/>
    </source>
</evidence>
<evidence type="ECO:0000313" key="4">
    <source>
        <dbReference type="Proteomes" id="UP000315353"/>
    </source>
</evidence>
<dbReference type="AlphaFoldDB" id="A0A1L7CNL7"/>
<dbReference type="KEGG" id="cfc:CFLV_09610"/>
<accession>A0A1L7CNL7</accession>
<keyword evidence="3" id="KW-1185">Reference proteome</keyword>
<dbReference type="STRING" id="28028.CFLV_09610"/>
<dbReference type="Proteomes" id="UP000185479">
    <property type="component" value="Chromosome"/>
</dbReference>
<dbReference type="EMBL" id="CP009246">
    <property type="protein sequence ID" value="APT87405.1"/>
    <property type="molecule type" value="Genomic_DNA"/>
</dbReference>
<dbReference type="EMBL" id="BJNB01000016">
    <property type="protein sequence ID" value="GEB97741.1"/>
    <property type="molecule type" value="Genomic_DNA"/>
</dbReference>
<dbReference type="Proteomes" id="UP000315353">
    <property type="component" value="Unassembled WGS sequence"/>
</dbReference>
<dbReference type="RefSeq" id="WP_075730337.1">
    <property type="nucleotide sequence ID" value="NZ_BJNB01000016.1"/>
</dbReference>
<reference evidence="1 3" key="1">
    <citation type="submission" date="2014-08" db="EMBL/GenBank/DDBJ databases">
        <title>Complete genome sequence of Corynebacterium flavescens OJ8(T)(=DSM 20296(T)), isolated from cheese.</title>
        <authorList>
            <person name="Ruckert C."/>
            <person name="Albersmeier A."/>
            <person name="Winkler A."/>
            <person name="Kalinowski J."/>
        </authorList>
    </citation>
    <scope>NUCLEOTIDE SEQUENCE [LARGE SCALE GENOMIC DNA]</scope>
    <source>
        <strain evidence="1 3">OJ8</strain>
    </source>
</reference>
<gene>
    <name evidence="2" type="ORF">CFL01nite_12360</name>
    <name evidence="1" type="ORF">CFLV_09610</name>
</gene>
<dbReference type="GeneID" id="82880953"/>
<name>A0A1L7CNL7_CORFL</name>
<reference evidence="2 4" key="2">
    <citation type="submission" date="2019-06" db="EMBL/GenBank/DDBJ databases">
        <title>Whole genome shotgun sequence of Corynebacterium flavescens NBRC 14136.</title>
        <authorList>
            <person name="Hosoyama A."/>
            <person name="Uohara A."/>
            <person name="Ohji S."/>
            <person name="Ichikawa N."/>
        </authorList>
    </citation>
    <scope>NUCLEOTIDE SEQUENCE [LARGE SCALE GENOMIC DNA]</scope>
    <source>
        <strain evidence="2 4">NBRC 14136</strain>
    </source>
</reference>
<evidence type="ECO:0000313" key="2">
    <source>
        <dbReference type="EMBL" id="GEB97741.1"/>
    </source>
</evidence>